<sequence>MSAIQSDTTVDKSTKKPWWRKNSLTKPIKPIQAPARLFGVALTESISYAYSLISYHDEATSKDCAGPIPSVIARCGHFLKDQGLYVEGIFRLSGSAKRINQLQQLFDSPETQYGITLSWDGFTVHDAANIMKRYLNHLPVPVIPTEYHERFLATLDNSRQSENDKIQAFQSLMDELPWPHQFLLHYLLDLLAVFDSANDINRMDTACLASVFAPGFMTQPETDVHINPVSYKEAQRVLTYLVEHQDQFRIPPHSDIPSASQGKSSQSVRPSPQTRSHPPLPQP</sequence>
<dbReference type="Gene3D" id="1.10.555.10">
    <property type="entry name" value="Rho GTPase activation protein"/>
    <property type="match status" value="1"/>
</dbReference>
<evidence type="ECO:0000256" key="2">
    <source>
        <dbReference type="SAM" id="MobiDB-lite"/>
    </source>
</evidence>
<accession>A0A1X2GHH8</accession>
<feature type="region of interest" description="Disordered" evidence="2">
    <location>
        <begin position="251"/>
        <end position="283"/>
    </location>
</feature>
<proteinExistence type="predicted"/>
<dbReference type="InterPro" id="IPR008936">
    <property type="entry name" value="Rho_GTPase_activation_prot"/>
</dbReference>
<dbReference type="GO" id="GO:0007165">
    <property type="term" value="P:signal transduction"/>
    <property type="evidence" value="ECO:0007669"/>
    <property type="project" value="InterPro"/>
</dbReference>
<dbReference type="GO" id="GO:0005096">
    <property type="term" value="F:GTPase activator activity"/>
    <property type="evidence" value="ECO:0007669"/>
    <property type="project" value="UniProtKB-KW"/>
</dbReference>
<feature type="domain" description="Rho-GAP" evidence="3">
    <location>
        <begin position="53"/>
        <end position="249"/>
    </location>
</feature>
<evidence type="ECO:0000256" key="1">
    <source>
        <dbReference type="ARBA" id="ARBA00022468"/>
    </source>
</evidence>
<reference evidence="4 5" key="1">
    <citation type="submission" date="2016-07" db="EMBL/GenBank/DDBJ databases">
        <title>Pervasive Adenine N6-methylation of Active Genes in Fungi.</title>
        <authorList>
            <consortium name="DOE Joint Genome Institute"/>
            <person name="Mondo S.J."/>
            <person name="Dannebaum R.O."/>
            <person name="Kuo R.C."/>
            <person name="Labutti K."/>
            <person name="Haridas S."/>
            <person name="Kuo A."/>
            <person name="Salamov A."/>
            <person name="Ahrendt S.R."/>
            <person name="Lipzen A."/>
            <person name="Sullivan W."/>
            <person name="Andreopoulos W.B."/>
            <person name="Clum A."/>
            <person name="Lindquist E."/>
            <person name="Daum C."/>
            <person name="Ramamoorthy G.K."/>
            <person name="Gryganskyi A."/>
            <person name="Culley D."/>
            <person name="Magnuson J.K."/>
            <person name="James T.Y."/>
            <person name="O'Malley M.A."/>
            <person name="Stajich J.E."/>
            <person name="Spatafora J.W."/>
            <person name="Visel A."/>
            <person name="Grigoriev I.V."/>
        </authorList>
    </citation>
    <scope>NUCLEOTIDE SEQUENCE [LARGE SCALE GENOMIC DNA]</scope>
    <source>
        <strain evidence="4 5">NRRL 3301</strain>
    </source>
</reference>
<dbReference type="SMART" id="SM00324">
    <property type="entry name" value="RhoGAP"/>
    <property type="match status" value="1"/>
</dbReference>
<dbReference type="AlphaFoldDB" id="A0A1X2GHH8"/>
<comment type="caution">
    <text evidence="4">The sequence shown here is derived from an EMBL/GenBank/DDBJ whole genome shotgun (WGS) entry which is preliminary data.</text>
</comment>
<dbReference type="PROSITE" id="PS50238">
    <property type="entry name" value="RHOGAP"/>
    <property type="match status" value="1"/>
</dbReference>
<dbReference type="GO" id="GO:0060237">
    <property type="term" value="P:regulation of fungal-type cell wall organization"/>
    <property type="evidence" value="ECO:0007669"/>
    <property type="project" value="TreeGrafter"/>
</dbReference>
<dbReference type="SUPFAM" id="SSF48350">
    <property type="entry name" value="GTPase activation domain, GAP"/>
    <property type="match status" value="1"/>
</dbReference>
<organism evidence="4 5">
    <name type="scientific">Hesseltinella vesiculosa</name>
    <dbReference type="NCBI Taxonomy" id="101127"/>
    <lineage>
        <taxon>Eukaryota</taxon>
        <taxon>Fungi</taxon>
        <taxon>Fungi incertae sedis</taxon>
        <taxon>Mucoromycota</taxon>
        <taxon>Mucoromycotina</taxon>
        <taxon>Mucoromycetes</taxon>
        <taxon>Mucorales</taxon>
        <taxon>Cunninghamellaceae</taxon>
        <taxon>Hesseltinella</taxon>
    </lineage>
</organism>
<dbReference type="EMBL" id="MCGT01000014">
    <property type="protein sequence ID" value="ORX53947.1"/>
    <property type="molecule type" value="Genomic_DNA"/>
</dbReference>
<dbReference type="GO" id="GO:0005938">
    <property type="term" value="C:cell cortex"/>
    <property type="evidence" value="ECO:0007669"/>
    <property type="project" value="TreeGrafter"/>
</dbReference>
<dbReference type="PANTHER" id="PTHR15228">
    <property type="entry name" value="SPERMATHECAL PHYSIOLOGY VARIANT"/>
    <property type="match status" value="1"/>
</dbReference>
<feature type="compositionally biased region" description="Polar residues" evidence="2">
    <location>
        <begin position="257"/>
        <end position="276"/>
    </location>
</feature>
<dbReference type="OrthoDB" id="3196451at2759"/>
<keyword evidence="1" id="KW-0343">GTPase activation</keyword>
<evidence type="ECO:0000313" key="4">
    <source>
        <dbReference type="EMBL" id="ORX53947.1"/>
    </source>
</evidence>
<dbReference type="STRING" id="101127.A0A1X2GHH8"/>
<dbReference type="Pfam" id="PF00620">
    <property type="entry name" value="RhoGAP"/>
    <property type="match status" value="1"/>
</dbReference>
<keyword evidence="5" id="KW-1185">Reference proteome</keyword>
<gene>
    <name evidence="4" type="ORF">DM01DRAFT_1040393</name>
</gene>
<dbReference type="Proteomes" id="UP000242146">
    <property type="component" value="Unassembled WGS sequence"/>
</dbReference>
<dbReference type="InterPro" id="IPR000198">
    <property type="entry name" value="RhoGAP_dom"/>
</dbReference>
<dbReference type="InterPro" id="IPR051025">
    <property type="entry name" value="RhoGAP"/>
</dbReference>
<name>A0A1X2GHH8_9FUNG</name>
<protein>
    <submittedName>
        <fullName evidence="4">Rho GTPase activation protein</fullName>
    </submittedName>
</protein>
<evidence type="ECO:0000313" key="5">
    <source>
        <dbReference type="Proteomes" id="UP000242146"/>
    </source>
</evidence>
<evidence type="ECO:0000259" key="3">
    <source>
        <dbReference type="PROSITE" id="PS50238"/>
    </source>
</evidence>
<dbReference type="PANTHER" id="PTHR15228:SF25">
    <property type="entry name" value="F-BAR DOMAIN-CONTAINING PROTEIN"/>
    <property type="match status" value="1"/>
</dbReference>